<sequence length="275" mass="32121">MQLHLKKFDISTIQDNKVCVLLGKRDTGKSFLVRDLLYYHRDIPIGTVVSATECANKFYSDMIPDIFIHEKPDPEIVANAMKRQSKLRHRMRKEVKRTGRCDIDDRAFLILDDCLADGKRWIRHDAVQGAFLNGRHFNLLVVITLQYPMGLPPMLRGNIDYVFILRDNLISNRKRIYDNYAGMFPSFDCFCQTMNQTTNDYEMLVINNNCKSNKLEDQVFWYKAQQHEPFRIGAQYFWDMCDNNTDGEEDDERELDKNAMQKASRGPVVSVIKNS</sequence>
<dbReference type="EMBL" id="PGGS01001438">
    <property type="protein sequence ID" value="PNH00398.1"/>
    <property type="molecule type" value="Genomic_DNA"/>
</dbReference>
<protein>
    <submittedName>
        <fullName evidence="2">Uncharacterized protein</fullName>
    </submittedName>
</protein>
<keyword evidence="3" id="KW-1185">Reference proteome</keyword>
<dbReference type="OrthoDB" id="538662at2759"/>
<dbReference type="Proteomes" id="UP000236333">
    <property type="component" value="Unassembled WGS sequence"/>
</dbReference>
<reference evidence="2 3" key="1">
    <citation type="journal article" date="2017" name="Mol. Biol. Evol.">
        <title>The 4-celled Tetrabaena socialis nuclear genome reveals the essential components for genetic control of cell number at the origin of multicellularity in the volvocine lineage.</title>
        <authorList>
            <person name="Featherston J."/>
            <person name="Arakaki Y."/>
            <person name="Hanschen E.R."/>
            <person name="Ferris P.J."/>
            <person name="Michod R.E."/>
            <person name="Olson B.J.S.C."/>
            <person name="Nozaki H."/>
            <person name="Durand P.M."/>
        </authorList>
    </citation>
    <scope>NUCLEOTIDE SEQUENCE [LARGE SCALE GENOMIC DNA]</scope>
    <source>
        <strain evidence="2 3">NIES-571</strain>
    </source>
</reference>
<comment type="caution">
    <text evidence="2">The sequence shown here is derived from an EMBL/GenBank/DDBJ whole genome shotgun (WGS) entry which is preliminary data.</text>
</comment>
<name>A0A2J7ZJF5_9CHLO</name>
<feature type="region of interest" description="Disordered" evidence="1">
    <location>
        <begin position="248"/>
        <end position="275"/>
    </location>
</feature>
<evidence type="ECO:0000313" key="2">
    <source>
        <dbReference type="EMBL" id="PNH00398.1"/>
    </source>
</evidence>
<gene>
    <name evidence="2" type="ORF">TSOC_013776</name>
</gene>
<organism evidence="2 3">
    <name type="scientific">Tetrabaena socialis</name>
    <dbReference type="NCBI Taxonomy" id="47790"/>
    <lineage>
        <taxon>Eukaryota</taxon>
        <taxon>Viridiplantae</taxon>
        <taxon>Chlorophyta</taxon>
        <taxon>core chlorophytes</taxon>
        <taxon>Chlorophyceae</taxon>
        <taxon>CS clade</taxon>
        <taxon>Chlamydomonadales</taxon>
        <taxon>Tetrabaenaceae</taxon>
        <taxon>Tetrabaena</taxon>
    </lineage>
</organism>
<proteinExistence type="predicted"/>
<evidence type="ECO:0000256" key="1">
    <source>
        <dbReference type="SAM" id="MobiDB-lite"/>
    </source>
</evidence>
<evidence type="ECO:0000313" key="3">
    <source>
        <dbReference type="Proteomes" id="UP000236333"/>
    </source>
</evidence>
<dbReference type="AlphaFoldDB" id="A0A2J7ZJF5"/>
<accession>A0A2J7ZJF5</accession>